<evidence type="ECO:0000313" key="3">
    <source>
        <dbReference type="Proteomes" id="UP000583929"/>
    </source>
</evidence>
<sequence length="113" mass="13160">MVGHKLEEFAPTLNFWDHAKNDNRSRYAYRSLVRSEPYDKEEKDKPIYRTALTQSHDRRTTTLKNPKSQPRFDPLSLSLSNVSRRGDNGPPLPVEVPRRGQDWPCRVLKTPSL</sequence>
<evidence type="ECO:0000313" key="2">
    <source>
        <dbReference type="EMBL" id="KAF4398786.1"/>
    </source>
</evidence>
<gene>
    <name evidence="2" type="ORF">G4B88_028149</name>
</gene>
<evidence type="ECO:0000256" key="1">
    <source>
        <dbReference type="SAM" id="MobiDB-lite"/>
    </source>
</evidence>
<dbReference type="EMBL" id="JAATIQ010000023">
    <property type="protein sequence ID" value="KAF4398786.1"/>
    <property type="molecule type" value="Genomic_DNA"/>
</dbReference>
<feature type="region of interest" description="Disordered" evidence="1">
    <location>
        <begin position="52"/>
        <end position="113"/>
    </location>
</feature>
<reference evidence="2 3" key="1">
    <citation type="journal article" date="2020" name="bioRxiv">
        <title>Sequence and annotation of 42 cannabis genomes reveals extensive copy number variation in cannabinoid synthesis and pathogen resistance genes.</title>
        <authorList>
            <person name="Mckernan K.J."/>
            <person name="Helbert Y."/>
            <person name="Kane L.T."/>
            <person name="Ebling H."/>
            <person name="Zhang L."/>
            <person name="Liu B."/>
            <person name="Eaton Z."/>
            <person name="Mclaughlin S."/>
            <person name="Kingan S."/>
            <person name="Baybayan P."/>
            <person name="Concepcion G."/>
            <person name="Jordan M."/>
            <person name="Riva A."/>
            <person name="Barbazuk W."/>
            <person name="Harkins T."/>
        </authorList>
    </citation>
    <scope>NUCLEOTIDE SEQUENCE [LARGE SCALE GENOMIC DNA]</scope>
    <source>
        <strain evidence="3">cv. Jamaican Lion 4</strain>
        <tissue evidence="2">Leaf</tissue>
    </source>
</reference>
<accession>A0A7J6HU81</accession>
<proteinExistence type="predicted"/>
<name>A0A7J6HU81_CANSA</name>
<organism evidence="2 3">
    <name type="scientific">Cannabis sativa</name>
    <name type="common">Hemp</name>
    <name type="synonym">Marijuana</name>
    <dbReference type="NCBI Taxonomy" id="3483"/>
    <lineage>
        <taxon>Eukaryota</taxon>
        <taxon>Viridiplantae</taxon>
        <taxon>Streptophyta</taxon>
        <taxon>Embryophyta</taxon>
        <taxon>Tracheophyta</taxon>
        <taxon>Spermatophyta</taxon>
        <taxon>Magnoliopsida</taxon>
        <taxon>eudicotyledons</taxon>
        <taxon>Gunneridae</taxon>
        <taxon>Pentapetalae</taxon>
        <taxon>rosids</taxon>
        <taxon>fabids</taxon>
        <taxon>Rosales</taxon>
        <taxon>Cannabaceae</taxon>
        <taxon>Cannabis</taxon>
    </lineage>
</organism>
<dbReference type="Proteomes" id="UP000583929">
    <property type="component" value="Unassembled WGS sequence"/>
</dbReference>
<protein>
    <submittedName>
        <fullName evidence="2">Uncharacterized protein</fullName>
    </submittedName>
</protein>
<keyword evidence="3" id="KW-1185">Reference proteome</keyword>
<dbReference type="AlphaFoldDB" id="A0A7J6HU81"/>
<comment type="caution">
    <text evidence="2">The sequence shown here is derived from an EMBL/GenBank/DDBJ whole genome shotgun (WGS) entry which is preliminary data.</text>
</comment>